<proteinExistence type="predicted"/>
<dbReference type="GO" id="GO:0005737">
    <property type="term" value="C:cytoplasm"/>
    <property type="evidence" value="ECO:0007669"/>
    <property type="project" value="TreeGrafter"/>
</dbReference>
<dbReference type="PANTHER" id="PTHR13847:SF281">
    <property type="entry name" value="FAD DEPENDENT OXIDOREDUCTASE DOMAIN-CONTAINING PROTEIN"/>
    <property type="match status" value="1"/>
</dbReference>
<organism evidence="2 3">
    <name type="scientific">Flammeovirga pacifica</name>
    <dbReference type="NCBI Taxonomy" id="915059"/>
    <lineage>
        <taxon>Bacteria</taxon>
        <taxon>Pseudomonadati</taxon>
        <taxon>Bacteroidota</taxon>
        <taxon>Cytophagia</taxon>
        <taxon>Cytophagales</taxon>
        <taxon>Flammeovirgaceae</taxon>
        <taxon>Flammeovirga</taxon>
    </lineage>
</organism>
<dbReference type="SUPFAM" id="SSF51905">
    <property type="entry name" value="FAD/NAD(P)-binding domain"/>
    <property type="match status" value="1"/>
</dbReference>
<protein>
    <submittedName>
        <fullName evidence="2">FAD-dependent oxidoreductase</fullName>
    </submittedName>
</protein>
<gene>
    <name evidence="2" type="ORF">NH26_07400</name>
</gene>
<dbReference type="Gene3D" id="3.50.50.60">
    <property type="entry name" value="FAD/NAD(P)-binding domain"/>
    <property type="match status" value="1"/>
</dbReference>
<dbReference type="OrthoDB" id="1491488at2"/>
<dbReference type="InterPro" id="IPR036188">
    <property type="entry name" value="FAD/NAD-bd_sf"/>
</dbReference>
<sequence length="370" mass="41912">MISYWEKESFLNYHLIIIGSGIVGLSTALEYKEKHPNKRVLILEKGILPSGASTKNAGFACFGSLTEICDDLNNYSYEFILQTVQKRVNGLQRLRNRIGDKNMDYSPYGGYELIQKDQLHYLSKIDSINEMLHPIFHQKVFYDRTFKIKRFGFDSSSVEELLYNPLEGQIHTGKMMSTLLQKARSNGIEILTGVKVEQLEESNHHVDVITHQRIKFKAEQVAVCVNGFASDLLPDYEVKPGRGQVVITSPIENLPIEGTFHYDRGYYYFRNIDNRILIGGGRHLDYEGETTTAMETTNSIIQPIKKLLEEVILPDIDFTIEQQWSGIMGFGDKKAPIIEKLSDRIAVGIRMGGMGIAIGSEVGHELVDII</sequence>
<dbReference type="RefSeq" id="WP_044218420.1">
    <property type="nucleotide sequence ID" value="NZ_JRYR02000001.1"/>
</dbReference>
<dbReference type="Pfam" id="PF01266">
    <property type="entry name" value="DAO"/>
    <property type="match status" value="1"/>
</dbReference>
<dbReference type="PANTHER" id="PTHR13847">
    <property type="entry name" value="SARCOSINE DEHYDROGENASE-RELATED"/>
    <property type="match status" value="1"/>
</dbReference>
<dbReference type="InterPro" id="IPR006076">
    <property type="entry name" value="FAD-dep_OxRdtase"/>
</dbReference>
<dbReference type="EMBL" id="JRYR02000001">
    <property type="protein sequence ID" value="OHX66187.1"/>
    <property type="molecule type" value="Genomic_DNA"/>
</dbReference>
<accession>A0A1S1YYV8</accession>
<dbReference type="STRING" id="915059.NH26_07400"/>
<dbReference type="Proteomes" id="UP000179797">
    <property type="component" value="Unassembled WGS sequence"/>
</dbReference>
<reference evidence="2 3" key="1">
    <citation type="journal article" date="2012" name="Int. J. Syst. Evol. Microbiol.">
        <title>Flammeovirga pacifica sp. nov., isolated from deep-sea sediment.</title>
        <authorList>
            <person name="Xu H."/>
            <person name="Fu Y."/>
            <person name="Yang N."/>
            <person name="Ding Z."/>
            <person name="Lai Q."/>
            <person name="Zeng R."/>
        </authorList>
    </citation>
    <scope>NUCLEOTIDE SEQUENCE [LARGE SCALE GENOMIC DNA]</scope>
    <source>
        <strain evidence="3">DSM 24597 / LMG 26175 / WPAGA1</strain>
    </source>
</reference>
<feature type="domain" description="FAD dependent oxidoreductase" evidence="1">
    <location>
        <begin position="15"/>
        <end position="368"/>
    </location>
</feature>
<evidence type="ECO:0000313" key="2">
    <source>
        <dbReference type="EMBL" id="OHX66187.1"/>
    </source>
</evidence>
<evidence type="ECO:0000313" key="3">
    <source>
        <dbReference type="Proteomes" id="UP000179797"/>
    </source>
</evidence>
<name>A0A1S1YYV8_FLAPC</name>
<dbReference type="Gene3D" id="3.30.9.10">
    <property type="entry name" value="D-Amino Acid Oxidase, subunit A, domain 2"/>
    <property type="match status" value="1"/>
</dbReference>
<evidence type="ECO:0000259" key="1">
    <source>
        <dbReference type="Pfam" id="PF01266"/>
    </source>
</evidence>
<dbReference type="AlphaFoldDB" id="A0A1S1YYV8"/>
<comment type="caution">
    <text evidence="2">The sequence shown here is derived from an EMBL/GenBank/DDBJ whole genome shotgun (WGS) entry which is preliminary data.</text>
</comment>
<keyword evidence="3" id="KW-1185">Reference proteome</keyword>